<keyword evidence="3 8" id="KW-0812">Transmembrane</keyword>
<evidence type="ECO:0000313" key="9">
    <source>
        <dbReference type="EMBL" id="PFX22924.1"/>
    </source>
</evidence>
<keyword evidence="5 8" id="KW-0472">Membrane</keyword>
<dbReference type="EMBL" id="LSMT01000225">
    <property type="protein sequence ID" value="PFX22924.1"/>
    <property type="molecule type" value="Genomic_DNA"/>
</dbReference>
<feature type="transmembrane region" description="Helical" evidence="8">
    <location>
        <begin position="110"/>
        <end position="139"/>
    </location>
</feature>
<sequence>MSDGEHRPLLRSDSSTSSNFQNESPLTFSSKWGLVLSCLGCVIGTGNIWRFPRIVANNSGDEGGLQFLLVWLLFLGLWSIPVILIEYSVGRYTRKAPVKSFRVLLGPWSLWCGGWMVAVVICIASYYSVVVGWCLYYLFYSISHQLPESLKASQNIWNELKNHKWLPVLLLFLSLSLAGFSVTRAVSSIERVNSIIMPLLLFVLLVSFYWSLTLEYASYGITYLFTPDWAELKTLRLWVDAASQNAWDTGAGSGLFLTYATYMSRQNSVVKLGILLPLCNNLVSLLSAITLYSTVFSIKMKEGANKTEIALLLREDGFANTGLTFLWMPVLYKQLGIPGRVLSSLFFLCLSLGGITSLLAMIELPVRTLQEMQVPRKYGLPVVLLVLFCFGLPSALDLNILVNQDFVWAFGQVLAGVVSISLPILYGVTKFREDLVNQFGLDDWKLPKIWDYIVNFLDPVIAVALLVSFVADTVSNDKSDWYKFKRESLMWCFVEWLFVLLLLLLLNFLWIFRRRTRGRIRRISRIRDS</sequence>
<dbReference type="GO" id="GO:0016020">
    <property type="term" value="C:membrane"/>
    <property type="evidence" value="ECO:0007669"/>
    <property type="project" value="UniProtKB-SubCell"/>
</dbReference>
<dbReference type="AlphaFoldDB" id="A0A2B4RWU2"/>
<evidence type="ECO:0000256" key="7">
    <source>
        <dbReference type="SAM" id="MobiDB-lite"/>
    </source>
</evidence>
<feature type="binding site" evidence="6">
    <location>
        <position position="280"/>
    </location>
    <ligand>
        <name>Na(+)</name>
        <dbReference type="ChEBI" id="CHEBI:29101"/>
        <label>1</label>
    </ligand>
</feature>
<reference evidence="10" key="1">
    <citation type="journal article" date="2017" name="bioRxiv">
        <title>Comparative analysis of the genomes of Stylophora pistillata and Acropora digitifera provides evidence for extensive differences between species of corals.</title>
        <authorList>
            <person name="Voolstra C.R."/>
            <person name="Li Y."/>
            <person name="Liew Y.J."/>
            <person name="Baumgarten S."/>
            <person name="Zoccola D."/>
            <person name="Flot J.-F."/>
            <person name="Tambutte S."/>
            <person name="Allemand D."/>
            <person name="Aranda M."/>
        </authorList>
    </citation>
    <scope>NUCLEOTIDE SEQUENCE [LARGE SCALE GENOMIC DNA]</scope>
</reference>
<dbReference type="OrthoDB" id="6581954at2759"/>
<keyword evidence="2" id="KW-0813">Transport</keyword>
<keyword evidence="6" id="KW-0479">Metal-binding</keyword>
<proteinExistence type="predicted"/>
<feature type="compositionally biased region" description="Basic and acidic residues" evidence="7">
    <location>
        <begin position="1"/>
        <end position="10"/>
    </location>
</feature>
<feature type="transmembrane region" description="Helical" evidence="8">
    <location>
        <begin position="488"/>
        <end position="512"/>
    </location>
</feature>
<dbReference type="GO" id="GO:0046872">
    <property type="term" value="F:metal ion binding"/>
    <property type="evidence" value="ECO:0007669"/>
    <property type="project" value="UniProtKB-KW"/>
</dbReference>
<dbReference type="PANTHER" id="PTHR42948:SF1">
    <property type="entry name" value="TRANSPORTER"/>
    <property type="match status" value="1"/>
</dbReference>
<dbReference type="PANTHER" id="PTHR42948">
    <property type="entry name" value="TRANSPORTER"/>
    <property type="match status" value="1"/>
</dbReference>
<feature type="transmembrane region" description="Helical" evidence="8">
    <location>
        <begin position="195"/>
        <end position="212"/>
    </location>
</feature>
<feature type="transmembrane region" description="Helical" evidence="8">
    <location>
        <begin position="341"/>
        <end position="366"/>
    </location>
</feature>
<feature type="region of interest" description="Disordered" evidence="7">
    <location>
        <begin position="1"/>
        <end position="24"/>
    </location>
</feature>
<feature type="transmembrane region" description="Helical" evidence="8">
    <location>
        <begin position="272"/>
        <end position="296"/>
    </location>
</feature>
<evidence type="ECO:0000256" key="2">
    <source>
        <dbReference type="ARBA" id="ARBA00022448"/>
    </source>
</evidence>
<dbReference type="InterPro" id="IPR037272">
    <property type="entry name" value="SNS_sf"/>
</dbReference>
<feature type="transmembrane region" description="Helical" evidence="8">
    <location>
        <begin position="378"/>
        <end position="396"/>
    </location>
</feature>
<dbReference type="InterPro" id="IPR000175">
    <property type="entry name" value="Na/ntran_symport"/>
</dbReference>
<feature type="transmembrane region" description="Helical" evidence="8">
    <location>
        <begin position="69"/>
        <end position="89"/>
    </location>
</feature>
<dbReference type="PROSITE" id="PS50267">
    <property type="entry name" value="NA_NEUROTRAN_SYMP_3"/>
    <property type="match status" value="1"/>
</dbReference>
<evidence type="ECO:0000256" key="8">
    <source>
        <dbReference type="SAM" id="Phobius"/>
    </source>
</evidence>
<organism evidence="9 10">
    <name type="scientific">Stylophora pistillata</name>
    <name type="common">Smooth cauliflower coral</name>
    <dbReference type="NCBI Taxonomy" id="50429"/>
    <lineage>
        <taxon>Eukaryota</taxon>
        <taxon>Metazoa</taxon>
        <taxon>Cnidaria</taxon>
        <taxon>Anthozoa</taxon>
        <taxon>Hexacorallia</taxon>
        <taxon>Scleractinia</taxon>
        <taxon>Astrocoeniina</taxon>
        <taxon>Pocilloporidae</taxon>
        <taxon>Stylophora</taxon>
    </lineage>
</organism>
<feature type="transmembrane region" description="Helical" evidence="8">
    <location>
        <begin position="449"/>
        <end position="468"/>
    </location>
</feature>
<protein>
    <submittedName>
        <fullName evidence="9">Putative sodium-dependent transporter</fullName>
    </submittedName>
</protein>
<dbReference type="Pfam" id="PF00209">
    <property type="entry name" value="SNF"/>
    <property type="match status" value="1"/>
</dbReference>
<dbReference type="NCBIfam" id="NF037979">
    <property type="entry name" value="Na_transp"/>
    <property type="match status" value="1"/>
</dbReference>
<dbReference type="PRINTS" id="PR00176">
    <property type="entry name" value="NANEUSMPORT"/>
</dbReference>
<gene>
    <name evidence="9" type="ORF">AWC38_SpisGene12566</name>
</gene>
<evidence type="ECO:0000256" key="6">
    <source>
        <dbReference type="PIRSR" id="PIRSR600175-1"/>
    </source>
</evidence>
<dbReference type="SUPFAM" id="SSF161070">
    <property type="entry name" value="SNF-like"/>
    <property type="match status" value="1"/>
</dbReference>
<comment type="subcellular location">
    <subcellularLocation>
        <location evidence="1">Membrane</location>
        <topology evidence="1">Multi-pass membrane protein</topology>
    </subcellularLocation>
</comment>
<keyword evidence="4 8" id="KW-1133">Transmembrane helix</keyword>
<accession>A0A2B4RWU2</accession>
<feature type="transmembrane region" description="Helical" evidence="8">
    <location>
        <begin position="165"/>
        <end position="183"/>
    </location>
</feature>
<evidence type="ECO:0000256" key="3">
    <source>
        <dbReference type="ARBA" id="ARBA00022692"/>
    </source>
</evidence>
<feature type="binding site" evidence="6">
    <location>
        <position position="47"/>
    </location>
    <ligand>
        <name>Na(+)</name>
        <dbReference type="ChEBI" id="CHEBI:29101"/>
        <label>1</label>
    </ligand>
</feature>
<evidence type="ECO:0000256" key="1">
    <source>
        <dbReference type="ARBA" id="ARBA00004141"/>
    </source>
</evidence>
<feature type="transmembrane region" description="Helical" evidence="8">
    <location>
        <begin position="317"/>
        <end position="335"/>
    </location>
</feature>
<feature type="binding site" evidence="6">
    <location>
        <position position="357"/>
    </location>
    <ligand>
        <name>Na(+)</name>
        <dbReference type="ChEBI" id="CHEBI:29101"/>
        <label>1</label>
    </ligand>
</feature>
<feature type="transmembrane region" description="Helical" evidence="8">
    <location>
        <begin position="408"/>
        <end position="428"/>
    </location>
</feature>
<evidence type="ECO:0000256" key="5">
    <source>
        <dbReference type="ARBA" id="ARBA00023136"/>
    </source>
</evidence>
<evidence type="ECO:0000256" key="4">
    <source>
        <dbReference type="ARBA" id="ARBA00022989"/>
    </source>
</evidence>
<name>A0A2B4RWU2_STYPI</name>
<comment type="caution">
    <text evidence="9">The sequence shown here is derived from an EMBL/GenBank/DDBJ whole genome shotgun (WGS) entry which is preliminary data.</text>
</comment>
<feature type="compositionally biased region" description="Polar residues" evidence="7">
    <location>
        <begin position="12"/>
        <end position="24"/>
    </location>
</feature>
<dbReference type="Proteomes" id="UP000225706">
    <property type="component" value="Unassembled WGS sequence"/>
</dbReference>
<evidence type="ECO:0000313" key="10">
    <source>
        <dbReference type="Proteomes" id="UP000225706"/>
    </source>
</evidence>
<feature type="binding site" evidence="6">
    <location>
        <position position="40"/>
    </location>
    <ligand>
        <name>Na(+)</name>
        <dbReference type="ChEBI" id="CHEBI:29101"/>
        <label>1</label>
    </ligand>
</feature>
<keyword evidence="10" id="KW-1185">Reference proteome</keyword>
<keyword evidence="6" id="KW-0915">Sodium</keyword>